<proteinExistence type="predicted"/>
<dbReference type="SUPFAM" id="SSF49299">
    <property type="entry name" value="PKD domain"/>
    <property type="match status" value="1"/>
</dbReference>
<dbReference type="Pfam" id="PF18911">
    <property type="entry name" value="PKD_4"/>
    <property type="match status" value="1"/>
</dbReference>
<accession>A0ABS8MA21</accession>
<keyword evidence="3" id="KW-1185">Reference proteome</keyword>
<dbReference type="CDD" id="cd00146">
    <property type="entry name" value="PKD"/>
    <property type="match status" value="1"/>
</dbReference>
<reference evidence="2" key="1">
    <citation type="submission" date="2021-11" db="EMBL/GenBank/DDBJ databases">
        <title>Description of novel Flavobacterium species.</title>
        <authorList>
            <person name="Saticioglu I.B."/>
            <person name="Ay H."/>
            <person name="Altun S."/>
            <person name="Duman M."/>
        </authorList>
    </citation>
    <scope>NUCLEOTIDE SEQUENCE</scope>
    <source>
        <strain evidence="2">F-30</strain>
    </source>
</reference>
<evidence type="ECO:0000259" key="1">
    <source>
        <dbReference type="PROSITE" id="PS50093"/>
    </source>
</evidence>
<dbReference type="RefSeq" id="WP_230033801.1">
    <property type="nucleotide sequence ID" value="NZ_JAJJMM010000001.1"/>
</dbReference>
<gene>
    <name evidence="2" type="ORF">LNP81_04725</name>
</gene>
<dbReference type="Proteomes" id="UP001430679">
    <property type="component" value="Unassembled WGS sequence"/>
</dbReference>
<dbReference type="Gene3D" id="2.60.40.10">
    <property type="entry name" value="Immunoglobulins"/>
    <property type="match status" value="1"/>
</dbReference>
<organism evidence="2 3">
    <name type="scientific">Flavobacterium piscisymbiosum</name>
    <dbReference type="NCBI Taxonomy" id="2893753"/>
    <lineage>
        <taxon>Bacteria</taxon>
        <taxon>Pseudomonadati</taxon>
        <taxon>Bacteroidota</taxon>
        <taxon>Flavobacteriia</taxon>
        <taxon>Flavobacteriales</taxon>
        <taxon>Flavobacteriaceae</taxon>
        <taxon>Flavobacterium</taxon>
    </lineage>
</organism>
<evidence type="ECO:0000313" key="3">
    <source>
        <dbReference type="Proteomes" id="UP001430679"/>
    </source>
</evidence>
<dbReference type="PROSITE" id="PS51257">
    <property type="entry name" value="PROKAR_LIPOPROTEIN"/>
    <property type="match status" value="1"/>
</dbReference>
<dbReference type="InterPro" id="IPR013783">
    <property type="entry name" value="Ig-like_fold"/>
</dbReference>
<dbReference type="InterPro" id="IPR035986">
    <property type="entry name" value="PKD_dom_sf"/>
</dbReference>
<sequence>MKSKSPILMIAALFVLSISCSKSDIDKGLDCVGESLFEKVKHSTDATNPKKIDFTVEYSGTNTLKSVKFTFGDGTPAETVAATGTTVSISHVYSAAGTYTAKADITVQNGGATCTSSPTRSITVN</sequence>
<name>A0ABS8MA21_9FLAO</name>
<feature type="domain" description="PKD" evidence="1">
    <location>
        <begin position="35"/>
        <end position="117"/>
    </location>
</feature>
<dbReference type="EMBL" id="JAJJMM010000001">
    <property type="protein sequence ID" value="MCC9062289.1"/>
    <property type="molecule type" value="Genomic_DNA"/>
</dbReference>
<evidence type="ECO:0000313" key="2">
    <source>
        <dbReference type="EMBL" id="MCC9062289.1"/>
    </source>
</evidence>
<dbReference type="InterPro" id="IPR000601">
    <property type="entry name" value="PKD_dom"/>
</dbReference>
<dbReference type="PROSITE" id="PS50093">
    <property type="entry name" value="PKD"/>
    <property type="match status" value="1"/>
</dbReference>
<comment type="caution">
    <text evidence="2">The sequence shown here is derived from an EMBL/GenBank/DDBJ whole genome shotgun (WGS) entry which is preliminary data.</text>
</comment>
<protein>
    <submittedName>
        <fullName evidence="2">PKD domain-containing protein</fullName>
    </submittedName>
</protein>